<dbReference type="EMBL" id="GIFC01001740">
    <property type="protein sequence ID" value="MXU83823.1"/>
    <property type="molecule type" value="Transcribed_RNA"/>
</dbReference>
<evidence type="ECO:0000256" key="1">
    <source>
        <dbReference type="SAM" id="Phobius"/>
    </source>
</evidence>
<keyword evidence="1" id="KW-1133">Transmembrane helix</keyword>
<keyword evidence="1" id="KW-0472">Membrane</keyword>
<evidence type="ECO:0000313" key="2">
    <source>
        <dbReference type="EMBL" id="MXU83823.1"/>
    </source>
</evidence>
<protein>
    <submittedName>
        <fullName evidence="2">Putative secreted protein</fullName>
    </submittedName>
</protein>
<sequence length="77" mass="8676">MTFSKFIIGTVCLFSLIEKLITHPLLMNVACRQQNAYNNFVYLTVSVLSCFFNLYSVSSYNGLKPNATGRQVQSRAC</sequence>
<accession>A0A6B0UCC6</accession>
<organism evidence="2">
    <name type="scientific">Ixodes ricinus</name>
    <name type="common">Common tick</name>
    <name type="synonym">Acarus ricinus</name>
    <dbReference type="NCBI Taxonomy" id="34613"/>
    <lineage>
        <taxon>Eukaryota</taxon>
        <taxon>Metazoa</taxon>
        <taxon>Ecdysozoa</taxon>
        <taxon>Arthropoda</taxon>
        <taxon>Chelicerata</taxon>
        <taxon>Arachnida</taxon>
        <taxon>Acari</taxon>
        <taxon>Parasitiformes</taxon>
        <taxon>Ixodida</taxon>
        <taxon>Ixodoidea</taxon>
        <taxon>Ixodidae</taxon>
        <taxon>Ixodinae</taxon>
        <taxon>Ixodes</taxon>
    </lineage>
</organism>
<proteinExistence type="predicted"/>
<keyword evidence="1" id="KW-0812">Transmembrane</keyword>
<feature type="transmembrane region" description="Helical" evidence="1">
    <location>
        <begin position="39"/>
        <end position="57"/>
    </location>
</feature>
<dbReference type="AlphaFoldDB" id="A0A6B0UCC6"/>
<name>A0A6B0UCC6_IXORI</name>
<reference evidence="2" key="1">
    <citation type="submission" date="2019-12" db="EMBL/GenBank/DDBJ databases">
        <title>An insight into the sialome of adult female Ixodes ricinus ticks feeding for 6 days.</title>
        <authorList>
            <person name="Perner J."/>
            <person name="Ribeiro J.M.C."/>
        </authorList>
    </citation>
    <scope>NUCLEOTIDE SEQUENCE</scope>
    <source>
        <strain evidence="2">Semi-engorged</strain>
        <tissue evidence="2">Salivary glands</tissue>
    </source>
</reference>
<feature type="transmembrane region" description="Helical" evidence="1">
    <location>
        <begin position="6"/>
        <end position="27"/>
    </location>
</feature>